<dbReference type="SUPFAM" id="SSF103506">
    <property type="entry name" value="Mitochondrial carrier"/>
    <property type="match status" value="1"/>
</dbReference>
<feature type="repeat" description="Solcar" evidence="9">
    <location>
        <begin position="115"/>
        <end position="200"/>
    </location>
</feature>
<gene>
    <name evidence="11" type="primary">slc25a42</name>
    <name evidence="11" type="ORF">Tcan_09370</name>
</gene>
<accession>A0A0B2VYQ8</accession>
<dbReference type="GO" id="GO:0005743">
    <property type="term" value="C:mitochondrial inner membrane"/>
    <property type="evidence" value="ECO:0007669"/>
    <property type="project" value="UniProtKB-SubCell"/>
</dbReference>
<evidence type="ECO:0000256" key="2">
    <source>
        <dbReference type="ARBA" id="ARBA00006375"/>
    </source>
</evidence>
<dbReference type="Pfam" id="PF00153">
    <property type="entry name" value="Mito_carr"/>
    <property type="match status" value="3"/>
</dbReference>
<evidence type="ECO:0000256" key="1">
    <source>
        <dbReference type="ARBA" id="ARBA00004448"/>
    </source>
</evidence>
<keyword evidence="6" id="KW-0999">Mitochondrion inner membrane</keyword>
<evidence type="ECO:0000256" key="10">
    <source>
        <dbReference type="RuleBase" id="RU000488"/>
    </source>
</evidence>
<evidence type="ECO:0000256" key="4">
    <source>
        <dbReference type="ARBA" id="ARBA00022692"/>
    </source>
</evidence>
<reference evidence="11 12" key="1">
    <citation type="submission" date="2014-11" db="EMBL/GenBank/DDBJ databases">
        <title>Genetic blueprint of the zoonotic pathogen Toxocara canis.</title>
        <authorList>
            <person name="Zhu X.-Q."/>
            <person name="Korhonen P.K."/>
            <person name="Cai H."/>
            <person name="Young N.D."/>
            <person name="Nejsum P."/>
            <person name="von Samson-Himmelstjerna G."/>
            <person name="Boag P.R."/>
            <person name="Tan P."/>
            <person name="Li Q."/>
            <person name="Min J."/>
            <person name="Yang Y."/>
            <person name="Wang X."/>
            <person name="Fang X."/>
            <person name="Hall R.S."/>
            <person name="Hofmann A."/>
            <person name="Sternberg P.W."/>
            <person name="Jex A.R."/>
            <person name="Gasser R.B."/>
        </authorList>
    </citation>
    <scope>NUCLEOTIDE SEQUENCE [LARGE SCALE GENOMIC DNA]</scope>
    <source>
        <strain evidence="11">PN_DK_2014</strain>
    </source>
</reference>
<dbReference type="Proteomes" id="UP000031036">
    <property type="component" value="Unassembled WGS sequence"/>
</dbReference>
<name>A0A0B2VYQ8_TOXCA</name>
<evidence type="ECO:0000256" key="9">
    <source>
        <dbReference type="PROSITE-ProRule" id="PRU00282"/>
    </source>
</evidence>
<keyword evidence="7" id="KW-0496">Mitochondrion</keyword>
<keyword evidence="4 9" id="KW-0812">Transmembrane</keyword>
<comment type="subcellular location">
    <subcellularLocation>
        <location evidence="1">Mitochondrion inner membrane</location>
        <topology evidence="1">Multi-pass membrane protein</topology>
    </subcellularLocation>
</comment>
<evidence type="ECO:0000256" key="5">
    <source>
        <dbReference type="ARBA" id="ARBA00022737"/>
    </source>
</evidence>
<keyword evidence="12" id="KW-1185">Reference proteome</keyword>
<evidence type="ECO:0000256" key="6">
    <source>
        <dbReference type="ARBA" id="ARBA00022792"/>
    </source>
</evidence>
<proteinExistence type="inferred from homology"/>
<dbReference type="PROSITE" id="PS51257">
    <property type="entry name" value="PROKAR_LIPOPROTEIN"/>
    <property type="match status" value="1"/>
</dbReference>
<keyword evidence="8 9" id="KW-0472">Membrane</keyword>
<dbReference type="PANTHER" id="PTHR24089">
    <property type="entry name" value="SOLUTE CARRIER FAMILY 25"/>
    <property type="match status" value="1"/>
</dbReference>
<evidence type="ECO:0000256" key="7">
    <source>
        <dbReference type="ARBA" id="ARBA00023128"/>
    </source>
</evidence>
<dbReference type="PROSITE" id="PS50920">
    <property type="entry name" value="SOLCAR"/>
    <property type="match status" value="2"/>
</dbReference>
<dbReference type="PRINTS" id="PR00928">
    <property type="entry name" value="GRAVESDC"/>
</dbReference>
<keyword evidence="3 10" id="KW-0813">Transport</keyword>
<organism evidence="11 12">
    <name type="scientific">Toxocara canis</name>
    <name type="common">Canine roundworm</name>
    <dbReference type="NCBI Taxonomy" id="6265"/>
    <lineage>
        <taxon>Eukaryota</taxon>
        <taxon>Metazoa</taxon>
        <taxon>Ecdysozoa</taxon>
        <taxon>Nematoda</taxon>
        <taxon>Chromadorea</taxon>
        <taxon>Rhabditida</taxon>
        <taxon>Spirurina</taxon>
        <taxon>Ascaridomorpha</taxon>
        <taxon>Ascaridoidea</taxon>
        <taxon>Toxocaridae</taxon>
        <taxon>Toxocara</taxon>
    </lineage>
</organism>
<protein>
    <submittedName>
        <fullName evidence="11">Mitochondrial coenzyme A transporter SLC25A42</fullName>
    </submittedName>
</protein>
<evidence type="ECO:0000313" key="11">
    <source>
        <dbReference type="EMBL" id="KHN88681.1"/>
    </source>
</evidence>
<dbReference type="OrthoDB" id="270584at2759"/>
<dbReference type="GO" id="GO:0055085">
    <property type="term" value="P:transmembrane transport"/>
    <property type="evidence" value="ECO:0007669"/>
    <property type="project" value="InterPro"/>
</dbReference>
<dbReference type="AlphaFoldDB" id="A0A0B2VYQ8"/>
<dbReference type="InterPro" id="IPR002067">
    <property type="entry name" value="MCP"/>
</dbReference>
<evidence type="ECO:0000313" key="12">
    <source>
        <dbReference type="Proteomes" id="UP000031036"/>
    </source>
</evidence>
<dbReference type="PRINTS" id="PR00926">
    <property type="entry name" value="MITOCARRIER"/>
</dbReference>
<dbReference type="InterPro" id="IPR023395">
    <property type="entry name" value="MCP_dom_sf"/>
</dbReference>
<dbReference type="STRING" id="6265.A0A0B2VYQ8"/>
<dbReference type="InterPro" id="IPR018108">
    <property type="entry name" value="MCP_transmembrane"/>
</dbReference>
<dbReference type="EMBL" id="JPKZ01000193">
    <property type="protein sequence ID" value="KHN88681.1"/>
    <property type="molecule type" value="Genomic_DNA"/>
</dbReference>
<dbReference type="OMA" id="KMAPMVA"/>
<comment type="similarity">
    <text evidence="2 10">Belongs to the mitochondrial carrier (TC 2.A.29) family.</text>
</comment>
<feature type="repeat" description="Solcar" evidence="9">
    <location>
        <begin position="19"/>
        <end position="106"/>
    </location>
</feature>
<dbReference type="Gene3D" id="1.50.40.10">
    <property type="entry name" value="Mitochondrial carrier domain"/>
    <property type="match status" value="1"/>
</dbReference>
<evidence type="ECO:0000256" key="3">
    <source>
        <dbReference type="ARBA" id="ARBA00022448"/>
    </source>
</evidence>
<dbReference type="InterPro" id="IPR002167">
    <property type="entry name" value="GDC-like"/>
</dbReference>
<evidence type="ECO:0000256" key="8">
    <source>
        <dbReference type="ARBA" id="ARBA00023136"/>
    </source>
</evidence>
<comment type="caution">
    <text evidence="11">The sequence shown here is derived from an EMBL/GenBank/DDBJ whole genome shotgun (WGS) entry which is preliminary data.</text>
</comment>
<keyword evidence="5" id="KW-0677">Repeat</keyword>
<sequence>MFKFSTEEREKKKKYNKKVSVFASFLAGACAGALAKTAIAPLDRTKINFQVSSTDRYTFAAALKFIKRTYKETGFISLWRGNSATMVRVVPYAAIVFASHEQYKRMLCVDAYGVHTPFRRFLAGAMAGLTATMCVYPLDTAKARLATTNVSKYRTLRSVFVKMYKQEGFRSFYNGIVPSLLGVVQYAGASFFTFGTLKLLYQEHKGQTASPFHRLMFGAVSGVFGQSSSYPLDIIRRRMQTGKVPSGQSVIITLFTIYKDEGFIRGLYKGLSMNWIKDDAELSSGI</sequence>